<accession>A0ABV2T9Q7</accession>
<organism evidence="2 3">
    <name type="scientific">Chitinophaga defluvii</name>
    <dbReference type="NCBI Taxonomy" id="3163343"/>
    <lineage>
        <taxon>Bacteria</taxon>
        <taxon>Pseudomonadati</taxon>
        <taxon>Bacteroidota</taxon>
        <taxon>Chitinophagia</taxon>
        <taxon>Chitinophagales</taxon>
        <taxon>Chitinophagaceae</taxon>
        <taxon>Chitinophaga</taxon>
    </lineage>
</organism>
<dbReference type="InterPro" id="IPR008319">
    <property type="entry name" value="GyrI-like_CCH_Lin2189-like"/>
</dbReference>
<dbReference type="Proteomes" id="UP001549749">
    <property type="component" value="Unassembled WGS sequence"/>
</dbReference>
<dbReference type="InterPro" id="IPR029442">
    <property type="entry name" value="GyrI-like"/>
</dbReference>
<gene>
    <name evidence="2" type="ORF">ABR189_20225</name>
</gene>
<protein>
    <submittedName>
        <fullName evidence="2">GyrI-like domain-containing protein</fullName>
    </submittedName>
</protein>
<dbReference type="InterPro" id="IPR011256">
    <property type="entry name" value="Reg_factor_effector_dom_sf"/>
</dbReference>
<evidence type="ECO:0000313" key="3">
    <source>
        <dbReference type="Proteomes" id="UP001549749"/>
    </source>
</evidence>
<feature type="domain" description="GyrI-like small molecule binding" evidence="1">
    <location>
        <begin position="114"/>
        <end position="203"/>
    </location>
</feature>
<keyword evidence="3" id="KW-1185">Reference proteome</keyword>
<sequence>MEKTDLTKSLKSYYTAAPIPQLLTVAKGTFIKIPGQGDPNEKPFEERVQALYTTAYGIKNLCKLQSRDFTVCKLEGLWWVEDERWWQHGIINPQSIPKSEWRWEVMIRMPAYVTDTHFREAIAKAIEKKKMDLLQEVTIEQWEEGKCVQVMHTGPYATEAFTLGLMHDFIEQQGLTATGRHHEIYLSDPRKAAPEKMKTILRQPVK</sequence>
<dbReference type="Pfam" id="PF06445">
    <property type="entry name" value="GyrI-like"/>
    <property type="match status" value="1"/>
</dbReference>
<proteinExistence type="predicted"/>
<evidence type="ECO:0000259" key="1">
    <source>
        <dbReference type="Pfam" id="PF06445"/>
    </source>
</evidence>
<dbReference type="SUPFAM" id="SSF55136">
    <property type="entry name" value="Probable bacterial effector-binding domain"/>
    <property type="match status" value="1"/>
</dbReference>
<name>A0ABV2T9Q7_9BACT</name>
<comment type="caution">
    <text evidence="2">The sequence shown here is derived from an EMBL/GenBank/DDBJ whole genome shotgun (WGS) entry which is preliminary data.</text>
</comment>
<dbReference type="PIRSF" id="PIRSF031644">
    <property type="entry name" value="UCP031644"/>
    <property type="match status" value="1"/>
</dbReference>
<evidence type="ECO:0000313" key="2">
    <source>
        <dbReference type="EMBL" id="MET6999728.1"/>
    </source>
</evidence>
<dbReference type="Gene3D" id="3.20.80.10">
    <property type="entry name" value="Regulatory factor, effector binding domain"/>
    <property type="match status" value="1"/>
</dbReference>
<dbReference type="RefSeq" id="WP_354662290.1">
    <property type="nucleotide sequence ID" value="NZ_JBEXAC010000002.1"/>
</dbReference>
<dbReference type="EMBL" id="JBEXAC010000002">
    <property type="protein sequence ID" value="MET6999728.1"/>
    <property type="molecule type" value="Genomic_DNA"/>
</dbReference>
<reference evidence="2 3" key="1">
    <citation type="submission" date="2024-06" db="EMBL/GenBank/DDBJ databases">
        <title>Chitinophaga defluvii sp. nov., isolated from municipal sewage.</title>
        <authorList>
            <person name="Zhang L."/>
        </authorList>
    </citation>
    <scope>NUCLEOTIDE SEQUENCE [LARGE SCALE GENOMIC DNA]</scope>
    <source>
        <strain evidence="2 3">H8</strain>
    </source>
</reference>